<dbReference type="Pfam" id="PF14551">
    <property type="entry name" value="MCM_N"/>
    <property type="match status" value="1"/>
</dbReference>
<evidence type="ECO:0000256" key="5">
    <source>
        <dbReference type="ARBA" id="ARBA00022801"/>
    </source>
</evidence>
<name>A0A8C1K3P4_CYPCA</name>
<comment type="function">
    <text evidence="11">Acts as a component of the MCM2-7 complex (MCM complex) which is the replicative helicase essential for 'once per cell cycle' DNA replication initiation and elongation in eukaryotic cells. Core component of CDC45-MCM-GINS (CMG) helicase, the molecular machine that unwinds template DNA during replication, and around which the replisome is built. The active ATPase sites in the MCM2-7 ring are formed through the interaction surfaces of two neighboring subunits such that a critical structure of a conserved arginine finger motif is provided in trans relative to the ATP-binding site of the Walker A box of the adjacent subunit. The six ATPase active sites, however, are likely to contribute differentially to the complex helicase activity.</text>
</comment>
<dbReference type="SMART" id="SM00382">
    <property type="entry name" value="AAA"/>
    <property type="match status" value="1"/>
</dbReference>
<dbReference type="PANTHER" id="PTHR11630:SF66">
    <property type="entry name" value="DNA REPLICATION LICENSING FACTOR MCM4"/>
    <property type="match status" value="1"/>
</dbReference>
<evidence type="ECO:0000256" key="6">
    <source>
        <dbReference type="ARBA" id="ARBA00022806"/>
    </source>
</evidence>
<dbReference type="SMART" id="SM00350">
    <property type="entry name" value="MCM"/>
    <property type="match status" value="1"/>
</dbReference>
<keyword evidence="7 12" id="KW-0067">ATP-binding</keyword>
<dbReference type="Gene3D" id="2.40.50.140">
    <property type="entry name" value="Nucleic acid-binding proteins"/>
    <property type="match status" value="1"/>
</dbReference>
<keyword evidence="10" id="KW-0131">Cell cycle</keyword>
<reference evidence="16" key="2">
    <citation type="submission" date="2025-09" db="UniProtKB">
        <authorList>
            <consortium name="Ensembl"/>
        </authorList>
    </citation>
    <scope>IDENTIFICATION</scope>
</reference>
<evidence type="ECO:0000256" key="1">
    <source>
        <dbReference type="ARBA" id="ARBA00004123"/>
    </source>
</evidence>
<evidence type="ECO:0000256" key="10">
    <source>
        <dbReference type="ARBA" id="ARBA00023306"/>
    </source>
</evidence>
<dbReference type="GO" id="GO:0006271">
    <property type="term" value="P:DNA strand elongation involved in DNA replication"/>
    <property type="evidence" value="ECO:0007669"/>
    <property type="project" value="TreeGrafter"/>
</dbReference>
<dbReference type="PRINTS" id="PR01657">
    <property type="entry name" value="MCMFAMILY"/>
</dbReference>
<feature type="domain" description="MCM C-terminal AAA(+) ATPase" evidence="15">
    <location>
        <begin position="422"/>
        <end position="630"/>
    </location>
</feature>
<dbReference type="InterPro" id="IPR027925">
    <property type="entry name" value="MCM_N"/>
</dbReference>
<evidence type="ECO:0000256" key="13">
    <source>
        <dbReference type="RuleBase" id="RU368062"/>
    </source>
</evidence>
<dbReference type="SUPFAM" id="SSF50249">
    <property type="entry name" value="Nucleic acid-binding proteins"/>
    <property type="match status" value="1"/>
</dbReference>
<comment type="subcellular location">
    <subcellularLocation>
        <location evidence="1">Nucleus</location>
    </subcellularLocation>
</comment>
<accession>A0A8C1K3P4</accession>
<keyword evidence="5 13" id="KW-0378">Hydrolase</keyword>
<dbReference type="GO" id="GO:0005634">
    <property type="term" value="C:nucleus"/>
    <property type="evidence" value="ECO:0007669"/>
    <property type="project" value="UniProtKB-SubCell"/>
</dbReference>
<dbReference type="Pfam" id="PF00493">
    <property type="entry name" value="MCM"/>
    <property type="match status" value="1"/>
</dbReference>
<dbReference type="PROSITE" id="PS00847">
    <property type="entry name" value="MCM_1"/>
    <property type="match status" value="1"/>
</dbReference>
<keyword evidence="8 12" id="KW-0238">DNA-binding</keyword>
<keyword evidence="4 12" id="KW-0547">Nucleotide-binding</keyword>
<dbReference type="GO" id="GO:0017116">
    <property type="term" value="F:single-stranded DNA helicase activity"/>
    <property type="evidence" value="ECO:0007669"/>
    <property type="project" value="TreeGrafter"/>
</dbReference>
<dbReference type="GO" id="GO:1902975">
    <property type="term" value="P:mitotic DNA replication initiation"/>
    <property type="evidence" value="ECO:0007669"/>
    <property type="project" value="TreeGrafter"/>
</dbReference>
<dbReference type="SUPFAM" id="SSF52540">
    <property type="entry name" value="P-loop containing nucleoside triphosphate hydrolases"/>
    <property type="match status" value="1"/>
</dbReference>
<comment type="subunit">
    <text evidence="13">Component of the MCM2-7 complex.</text>
</comment>
<dbReference type="FunFam" id="3.40.50.300:FF:000217">
    <property type="entry name" value="DNA helicase"/>
    <property type="match status" value="1"/>
</dbReference>
<dbReference type="GO" id="GO:0005524">
    <property type="term" value="F:ATP binding"/>
    <property type="evidence" value="ECO:0007669"/>
    <property type="project" value="UniProtKB-UniRule"/>
</dbReference>
<dbReference type="InterPro" id="IPR027417">
    <property type="entry name" value="P-loop_NTPase"/>
</dbReference>
<dbReference type="PROSITE" id="PS50051">
    <property type="entry name" value="MCM_2"/>
    <property type="match status" value="1"/>
</dbReference>
<dbReference type="AlphaFoldDB" id="A0A8C1K3P4"/>
<evidence type="ECO:0000256" key="3">
    <source>
        <dbReference type="ARBA" id="ARBA00022705"/>
    </source>
</evidence>
<evidence type="ECO:0000256" key="14">
    <source>
        <dbReference type="SAM" id="MobiDB-lite"/>
    </source>
</evidence>
<dbReference type="GO" id="GO:0003697">
    <property type="term" value="F:single-stranded DNA binding"/>
    <property type="evidence" value="ECO:0007669"/>
    <property type="project" value="TreeGrafter"/>
</dbReference>
<keyword evidence="3 13" id="KW-0235">DNA replication</keyword>
<feature type="region of interest" description="Disordered" evidence="14">
    <location>
        <begin position="1"/>
        <end position="104"/>
    </location>
</feature>
<comment type="function">
    <text evidence="13">Acts as component of the MCM2-7 complex (MCM complex) which is the replicative helicase essential for 'once per cell cycle' DNA replication initiation and elongation in eukaryotic cells. The active ATPase sites in the MCM2-7 ring are formed through the interaction surfaces of two neighboring subunits such that a critical structure of a conserved arginine finger motif is provided in trans relative to the ATP-binding site of the Walker A box of the adjacent subunit. The six ATPase active sites, however, are likely to contribute differentially to the complex helicase activity.</text>
</comment>
<dbReference type="CDD" id="cd17755">
    <property type="entry name" value="MCM4"/>
    <property type="match status" value="1"/>
</dbReference>
<evidence type="ECO:0000256" key="11">
    <source>
        <dbReference type="ARBA" id="ARBA00045440"/>
    </source>
</evidence>
<dbReference type="Pfam" id="PF17207">
    <property type="entry name" value="MCM_OB"/>
    <property type="match status" value="1"/>
</dbReference>
<evidence type="ECO:0000259" key="15">
    <source>
        <dbReference type="PROSITE" id="PS50051"/>
    </source>
</evidence>
<keyword evidence="9 13" id="KW-0539">Nucleus</keyword>
<dbReference type="InterPro" id="IPR003593">
    <property type="entry name" value="AAA+_ATPase"/>
</dbReference>
<dbReference type="GO" id="GO:0000727">
    <property type="term" value="P:double-strand break repair via break-induced replication"/>
    <property type="evidence" value="ECO:0007669"/>
    <property type="project" value="TreeGrafter"/>
</dbReference>
<keyword evidence="17" id="KW-1185">Reference proteome</keyword>
<proteinExistence type="inferred from homology"/>
<evidence type="ECO:0000256" key="4">
    <source>
        <dbReference type="ARBA" id="ARBA00022741"/>
    </source>
</evidence>
<evidence type="ECO:0000256" key="12">
    <source>
        <dbReference type="RuleBase" id="RU004070"/>
    </source>
</evidence>
<evidence type="ECO:0000256" key="2">
    <source>
        <dbReference type="ARBA" id="ARBA00008010"/>
    </source>
</evidence>
<dbReference type="Proteomes" id="UP000694427">
    <property type="component" value="Unplaced"/>
</dbReference>
<dbReference type="Pfam" id="PF17855">
    <property type="entry name" value="MCM_lid"/>
    <property type="match status" value="1"/>
</dbReference>
<dbReference type="EC" id="3.6.4.12" evidence="13"/>
<dbReference type="InterPro" id="IPR033762">
    <property type="entry name" value="MCM_OB"/>
</dbReference>
<dbReference type="GO" id="GO:0016787">
    <property type="term" value="F:hydrolase activity"/>
    <property type="evidence" value="ECO:0007669"/>
    <property type="project" value="UniProtKB-KW"/>
</dbReference>
<dbReference type="InterPro" id="IPR031327">
    <property type="entry name" value="MCM"/>
</dbReference>
<evidence type="ECO:0000256" key="8">
    <source>
        <dbReference type="ARBA" id="ARBA00023125"/>
    </source>
</evidence>
<dbReference type="InterPro" id="IPR012340">
    <property type="entry name" value="NA-bd_OB-fold"/>
</dbReference>
<dbReference type="Gene3D" id="3.30.1640.10">
    <property type="entry name" value="mini-chromosome maintenance (MCM) complex, chain A, domain 1"/>
    <property type="match status" value="1"/>
</dbReference>
<dbReference type="InterPro" id="IPR041562">
    <property type="entry name" value="MCM_lid"/>
</dbReference>
<protein>
    <recommendedName>
        <fullName evidence="13">DNA replication licensing factor MCM4</fullName>
        <ecNumber evidence="13">3.6.4.12</ecNumber>
    </recommendedName>
</protein>
<sequence length="806" mass="90245">MSSPSSQSRKRDPPTPASEDPLSPPSQRSRAHDTSTELQPMPTSPAMDVSLFSSPVAPRSGAARSEIDASSPLMYGTPSSRVEGTPRSGIRGTPARQRADLGSVRKAPQVDMHSEPVSESCFIFPFWLTGFRFLQQFTDPNSREEENAGLDLNEPLYMQKLDEISVVGEPVLNVNCSHIQTFDADLYRQLICYPQEVIPTFDMAVNELFFDRFPDSVLEHQIQVRPYSALKTRNMRALNPEDIDQLITISGMVIRTSQLIPEMQEAFFRCQVCAFNTRVEVDRGRIAEPAVCRNCNTTHSMALVHNRSAFSDKQMIKLQESPEDMPAGQTPHTTVVYAHNDLVDKVQPGDRINITGIYRAAPMRLNPRQSQVKSVYKTHIDAIHFRKTDEKRLHGLDEDGEQKLFTKERVAVLKELAAKPDVYDRLSSALAPSIYEHEDIKKGILLQLFGGTRKDFTQTGRGNFRAEVNILLCGDPGTSKSQLLQYVYNLVPRGQYTSGKGSSAVGLTAYVMKDPETRQLVLQTGALVLSDNGICCIDEFDKMSDSTRSVLHEVMEQQTLSIAKAGIICQLNARTSVLAAANPVESQWNPKKTTIENIQLPHTLLSRFDLIFLMLDPQDEAYDRRLAHHLVSLYYQSEEQLEEEHLDMAMLKDYIAFARTSVHPRLSEEASQALIEAYVDMRKIGSGRGMVSAYPRQLESLIRLAEAHAKVRFSSKVESIDVEEAKRLHREALKQSATDPRTGFVDISILTTGRVYSSAVKPLITSQISFSLHSVCAITKDMFDEALRALADEDYLTVTGKTVRLL</sequence>
<organism evidence="16 17">
    <name type="scientific">Cyprinus carpio</name>
    <name type="common">Common carp</name>
    <dbReference type="NCBI Taxonomy" id="7962"/>
    <lineage>
        <taxon>Eukaryota</taxon>
        <taxon>Metazoa</taxon>
        <taxon>Chordata</taxon>
        <taxon>Craniata</taxon>
        <taxon>Vertebrata</taxon>
        <taxon>Euteleostomi</taxon>
        <taxon>Actinopterygii</taxon>
        <taxon>Neopterygii</taxon>
        <taxon>Teleostei</taxon>
        <taxon>Ostariophysi</taxon>
        <taxon>Cypriniformes</taxon>
        <taxon>Cyprinidae</taxon>
        <taxon>Cyprininae</taxon>
        <taxon>Cyprinus</taxon>
    </lineage>
</organism>
<dbReference type="InterPro" id="IPR008047">
    <property type="entry name" value="MCM_4"/>
</dbReference>
<evidence type="ECO:0000313" key="16">
    <source>
        <dbReference type="Ensembl" id="ENSCCRP00010041827.1"/>
    </source>
</evidence>
<dbReference type="GO" id="GO:0042555">
    <property type="term" value="C:MCM complex"/>
    <property type="evidence" value="ECO:0007669"/>
    <property type="project" value="UniProtKB-UniRule"/>
</dbReference>
<evidence type="ECO:0000256" key="9">
    <source>
        <dbReference type="ARBA" id="ARBA00023242"/>
    </source>
</evidence>
<dbReference type="Gene3D" id="3.40.50.300">
    <property type="entry name" value="P-loop containing nucleotide triphosphate hydrolases"/>
    <property type="match status" value="1"/>
</dbReference>
<evidence type="ECO:0000313" key="17">
    <source>
        <dbReference type="Proteomes" id="UP000694427"/>
    </source>
</evidence>
<dbReference type="Gene3D" id="2.20.28.10">
    <property type="match status" value="1"/>
</dbReference>
<dbReference type="Ensembl" id="ENSCCRT00010045903.1">
    <property type="protein sequence ID" value="ENSCCRP00010041827.1"/>
    <property type="gene ID" value="ENSCCRG00010017793.1"/>
</dbReference>
<reference evidence="16" key="1">
    <citation type="submission" date="2025-08" db="UniProtKB">
        <authorList>
            <consortium name="Ensembl"/>
        </authorList>
    </citation>
    <scope>IDENTIFICATION</scope>
</reference>
<dbReference type="PRINTS" id="PR01660">
    <property type="entry name" value="MCMPROTEIN4"/>
</dbReference>
<keyword evidence="6 13" id="KW-0347">Helicase</keyword>
<dbReference type="PANTHER" id="PTHR11630">
    <property type="entry name" value="DNA REPLICATION LICENSING FACTOR MCM FAMILY MEMBER"/>
    <property type="match status" value="1"/>
</dbReference>
<comment type="similarity">
    <text evidence="2 12">Belongs to the MCM family.</text>
</comment>
<dbReference type="FunFam" id="3.30.1640.10:FF:000001">
    <property type="entry name" value="DNA helicase"/>
    <property type="match status" value="1"/>
</dbReference>
<dbReference type="InterPro" id="IPR001208">
    <property type="entry name" value="MCM_dom"/>
</dbReference>
<comment type="catalytic activity">
    <reaction evidence="13">
        <text>ATP + H2O = ADP + phosphate + H(+)</text>
        <dbReference type="Rhea" id="RHEA:13065"/>
        <dbReference type="ChEBI" id="CHEBI:15377"/>
        <dbReference type="ChEBI" id="CHEBI:15378"/>
        <dbReference type="ChEBI" id="CHEBI:30616"/>
        <dbReference type="ChEBI" id="CHEBI:43474"/>
        <dbReference type="ChEBI" id="CHEBI:456216"/>
        <dbReference type="EC" id="3.6.4.12"/>
    </reaction>
</comment>
<dbReference type="FunFam" id="2.20.28.10:FF:000003">
    <property type="entry name" value="DNA helicase"/>
    <property type="match status" value="1"/>
</dbReference>
<dbReference type="InterPro" id="IPR018525">
    <property type="entry name" value="MCM_CS"/>
</dbReference>
<evidence type="ECO:0000256" key="7">
    <source>
        <dbReference type="ARBA" id="ARBA00022840"/>
    </source>
</evidence>